<dbReference type="Pfam" id="PF01189">
    <property type="entry name" value="Methyltr_RsmB-F"/>
    <property type="match status" value="1"/>
</dbReference>
<feature type="domain" description="SAM-dependent MTase RsmB/NOP-type" evidence="6">
    <location>
        <begin position="132"/>
        <end position="413"/>
    </location>
</feature>
<gene>
    <name evidence="7" type="ORF">KTQ36_01645</name>
</gene>
<evidence type="ECO:0000256" key="1">
    <source>
        <dbReference type="ARBA" id="ARBA00022603"/>
    </source>
</evidence>
<dbReference type="InterPro" id="IPR049560">
    <property type="entry name" value="MeTrfase_RsmB-F_NOP2_cat"/>
</dbReference>
<evidence type="ECO:0000256" key="5">
    <source>
        <dbReference type="PROSITE-ProRule" id="PRU01023"/>
    </source>
</evidence>
<dbReference type="PANTHER" id="PTHR22807:SF61">
    <property type="entry name" value="NOL1_NOP2_SUN FAMILY PROTEIN _ ANTITERMINATION NUSB DOMAIN-CONTAINING PROTEIN"/>
    <property type="match status" value="1"/>
</dbReference>
<dbReference type="RefSeq" id="WP_218632033.1">
    <property type="nucleotide sequence ID" value="NZ_JAHVAH010000001.1"/>
</dbReference>
<dbReference type="InterPro" id="IPR006027">
    <property type="entry name" value="NusB_RsmB_TIM44"/>
</dbReference>
<dbReference type="PANTHER" id="PTHR22807">
    <property type="entry name" value="NOP2 YEAST -RELATED NOL1/NOP2/FMU SUN DOMAIN-CONTAINING"/>
    <property type="match status" value="1"/>
</dbReference>
<comment type="caution">
    <text evidence="7">The sequence shown here is derived from an EMBL/GenBank/DDBJ whole genome shotgun (WGS) entry which is preliminary data.</text>
</comment>
<evidence type="ECO:0000313" key="8">
    <source>
        <dbReference type="Proteomes" id="UP000698028"/>
    </source>
</evidence>
<keyword evidence="4 5" id="KW-0694">RNA-binding</keyword>
<dbReference type="EMBL" id="JAHVAH010000001">
    <property type="protein sequence ID" value="MBW0143997.1"/>
    <property type="molecule type" value="Genomic_DNA"/>
</dbReference>
<dbReference type="CDD" id="cd02440">
    <property type="entry name" value="AdoMet_MTases"/>
    <property type="match status" value="1"/>
</dbReference>
<sequence>MPRPSEDQNPGVPARAAALRMLDAVLRRDETLDQAARHSTKGLSPSDAGLALAIAGEVLRRLPLLDLTIDRAMRLPLAEDAKARMVLRMALAQRIGLDTPPHAILATALPLVEGGPRRLVHGVLSNLFKRDLPQGAALPETVAKRWEDTWGGAEVKAAEKLLAHRPPLDLSFAGVVPDDFPGTSLLPGHRRLEDAGDVTALPGFAEGGWWVQDIAASLPARLVPSDAARVLDACAAPGGKTMQLAAAGHQVTALDRNRSRLGRLRDNLERTGLQAEVVEGMLEDHRAEPYDAVLIDAPCSSSGTYRRHPEVLYRARPRVIADMADVQARLLDAAVPLVRDGGSLVYATCSLEPEEGELQVRSFLKRHSEFMLRPVPTIGDFGPSGDGWWRILPTALKNVGGCDGFFACHLVKRG</sequence>
<keyword evidence="3 5" id="KW-0949">S-adenosyl-L-methionine</keyword>
<feature type="binding site" evidence="5">
    <location>
        <position position="255"/>
    </location>
    <ligand>
        <name>S-adenosyl-L-methionine</name>
        <dbReference type="ChEBI" id="CHEBI:59789"/>
    </ligand>
</feature>
<evidence type="ECO:0000313" key="7">
    <source>
        <dbReference type="EMBL" id="MBW0143997.1"/>
    </source>
</evidence>
<keyword evidence="8" id="KW-1185">Reference proteome</keyword>
<keyword evidence="2 5" id="KW-0808">Transferase</keyword>
<evidence type="ECO:0000256" key="2">
    <source>
        <dbReference type="ARBA" id="ARBA00022679"/>
    </source>
</evidence>
<accession>A0ABS6V371</accession>
<dbReference type="Pfam" id="PF01029">
    <property type="entry name" value="NusB"/>
    <property type="match status" value="1"/>
</dbReference>
<feature type="active site" description="Nucleophile" evidence="5">
    <location>
        <position position="349"/>
    </location>
</feature>
<dbReference type="InterPro" id="IPR001678">
    <property type="entry name" value="MeTrfase_RsmB-F_NOP2_dom"/>
</dbReference>
<dbReference type="Proteomes" id="UP000698028">
    <property type="component" value="Unassembled WGS sequence"/>
</dbReference>
<evidence type="ECO:0000259" key="6">
    <source>
        <dbReference type="PROSITE" id="PS51686"/>
    </source>
</evidence>
<comment type="caution">
    <text evidence="5">Lacks conserved residue(s) required for the propagation of feature annotation.</text>
</comment>
<evidence type="ECO:0000256" key="3">
    <source>
        <dbReference type="ARBA" id="ARBA00022691"/>
    </source>
</evidence>
<dbReference type="GO" id="GO:0008168">
    <property type="term" value="F:methyltransferase activity"/>
    <property type="evidence" value="ECO:0007669"/>
    <property type="project" value="UniProtKB-KW"/>
</dbReference>
<comment type="similarity">
    <text evidence="5">Belongs to the class I-like SAM-binding methyltransferase superfamily. RsmB/NOP family.</text>
</comment>
<protein>
    <submittedName>
        <fullName evidence="7">RsmB/NOP family class I SAM-dependent RNA methyltransferase</fullName>
    </submittedName>
</protein>
<proteinExistence type="inferred from homology"/>
<feature type="binding site" evidence="5">
    <location>
        <position position="296"/>
    </location>
    <ligand>
        <name>S-adenosyl-L-methionine</name>
        <dbReference type="ChEBI" id="CHEBI:59789"/>
    </ligand>
</feature>
<dbReference type="PROSITE" id="PS51686">
    <property type="entry name" value="SAM_MT_RSMB_NOP"/>
    <property type="match status" value="1"/>
</dbReference>
<organism evidence="7 8">
    <name type="scientific">Sphingomicrobium clamense</name>
    <dbReference type="NCBI Taxonomy" id="2851013"/>
    <lineage>
        <taxon>Bacteria</taxon>
        <taxon>Pseudomonadati</taxon>
        <taxon>Pseudomonadota</taxon>
        <taxon>Alphaproteobacteria</taxon>
        <taxon>Sphingomonadales</taxon>
        <taxon>Sphingomonadaceae</taxon>
        <taxon>Sphingomicrobium</taxon>
    </lineage>
</organism>
<evidence type="ECO:0000256" key="4">
    <source>
        <dbReference type="ARBA" id="ARBA00022884"/>
    </source>
</evidence>
<feature type="binding site" evidence="5">
    <location>
        <begin position="234"/>
        <end position="240"/>
    </location>
    <ligand>
        <name>S-adenosyl-L-methionine</name>
        <dbReference type="ChEBI" id="CHEBI:59789"/>
    </ligand>
</feature>
<name>A0ABS6V371_9SPHN</name>
<dbReference type="InterPro" id="IPR023267">
    <property type="entry name" value="RCMT"/>
</dbReference>
<reference evidence="7 8" key="1">
    <citation type="submission" date="2021-07" db="EMBL/GenBank/DDBJ databases">
        <title>The draft genome sequence of Sphingomicrobium sp. B8.</title>
        <authorList>
            <person name="Mu L."/>
        </authorList>
    </citation>
    <scope>NUCLEOTIDE SEQUENCE [LARGE SCALE GENOMIC DNA]</scope>
    <source>
        <strain evidence="7 8">B8</strain>
    </source>
</reference>
<dbReference type="GO" id="GO:0032259">
    <property type="term" value="P:methylation"/>
    <property type="evidence" value="ECO:0007669"/>
    <property type="project" value="UniProtKB-KW"/>
</dbReference>
<keyword evidence="1 5" id="KW-0489">Methyltransferase</keyword>